<gene>
    <name evidence="1" type="ORF">SAMN05444380_10367</name>
</gene>
<name>A0A1I1VU49_9BACT</name>
<organism evidence="1 2">
    <name type="scientific">Thermophagus xiamenensis</name>
    <dbReference type="NCBI Taxonomy" id="385682"/>
    <lineage>
        <taxon>Bacteria</taxon>
        <taxon>Pseudomonadati</taxon>
        <taxon>Bacteroidota</taxon>
        <taxon>Bacteroidia</taxon>
        <taxon>Marinilabiliales</taxon>
        <taxon>Marinilabiliaceae</taxon>
        <taxon>Thermophagus</taxon>
    </lineage>
</organism>
<dbReference type="Pfam" id="PF03692">
    <property type="entry name" value="CxxCxxCC"/>
    <property type="match status" value="1"/>
</dbReference>
<sequence length="237" mass="27233">MKTSEAKNFEPIFYADGLQLGQAHPVKKDLSNLKVGLRKLYYNIDLLTDAFSQRCQNEKKPVHCRIGCHWCCHQAVFAATHEMIVLVDYLKKVYSQEKVEEIKEKAREKERQLSKLSPSEIHRANHPCPLLHKGRCMVYPVRPTACRIYLSSSKESCMAKYNGEPGALPAVFDFPLKAGRQLNEGFATALRQEELSVDEHRIEHILLKLLESPQKTTDWLNGQTIHDRFPFEEVPDS</sequence>
<proteinExistence type="predicted"/>
<dbReference type="eggNOG" id="COG0727">
    <property type="taxonomic scope" value="Bacteria"/>
</dbReference>
<dbReference type="InterPro" id="IPR005358">
    <property type="entry name" value="Puta_zinc/iron-chelating_dom"/>
</dbReference>
<dbReference type="EMBL" id="FONA01000003">
    <property type="protein sequence ID" value="SFD86441.1"/>
    <property type="molecule type" value="Genomic_DNA"/>
</dbReference>
<evidence type="ECO:0000313" key="1">
    <source>
        <dbReference type="EMBL" id="SFD86441.1"/>
    </source>
</evidence>
<evidence type="ECO:0000313" key="2">
    <source>
        <dbReference type="Proteomes" id="UP000181976"/>
    </source>
</evidence>
<protein>
    <submittedName>
        <fullName evidence="1">Putative zinc-or iron-chelating domain-containing protein</fullName>
    </submittedName>
</protein>
<dbReference type="InParanoid" id="A0A1I1VU49"/>
<dbReference type="OrthoDB" id="9810361at2"/>
<dbReference type="Proteomes" id="UP000181976">
    <property type="component" value="Unassembled WGS sequence"/>
</dbReference>
<reference evidence="1 2" key="1">
    <citation type="submission" date="2016-10" db="EMBL/GenBank/DDBJ databases">
        <authorList>
            <person name="de Groot N.N."/>
        </authorList>
    </citation>
    <scope>NUCLEOTIDE SEQUENCE [LARGE SCALE GENOMIC DNA]</scope>
    <source>
        <strain evidence="1 2">DSM 19012</strain>
    </source>
</reference>
<keyword evidence="2" id="KW-1185">Reference proteome</keyword>
<dbReference type="STRING" id="385682.SAMN05444380_10367"/>
<dbReference type="RefSeq" id="WP_010526788.1">
    <property type="nucleotide sequence ID" value="NZ_AFSL01000019.1"/>
</dbReference>
<accession>A0A1I1VU49</accession>
<dbReference type="AlphaFoldDB" id="A0A1I1VU49"/>